<evidence type="ECO:0000313" key="2">
    <source>
        <dbReference type="Proteomes" id="UP000472274"/>
    </source>
</evidence>
<dbReference type="Ensembl" id="ENSTMTT00000029300.1">
    <property type="protein sequence ID" value="ENSTMTP00000028268.1"/>
    <property type="gene ID" value="ENSTMTG00000020538.1"/>
</dbReference>
<accession>A0A674JKW8</accession>
<dbReference type="Ensembl" id="ENSTMTT00000023243.1">
    <property type="protein sequence ID" value="ENSTMTP00000022446.1"/>
    <property type="gene ID" value="ENSTMTG00000016410.1"/>
</dbReference>
<name>A0A674JKW8_9SAUR</name>
<organism evidence="1 2">
    <name type="scientific">Terrapene triunguis</name>
    <name type="common">Three-toed box turtle</name>
    <dbReference type="NCBI Taxonomy" id="2587831"/>
    <lineage>
        <taxon>Eukaryota</taxon>
        <taxon>Metazoa</taxon>
        <taxon>Chordata</taxon>
        <taxon>Craniata</taxon>
        <taxon>Vertebrata</taxon>
        <taxon>Euteleostomi</taxon>
        <taxon>Archelosauria</taxon>
        <taxon>Testudinata</taxon>
        <taxon>Testudines</taxon>
        <taxon>Cryptodira</taxon>
        <taxon>Durocryptodira</taxon>
        <taxon>Testudinoidea</taxon>
        <taxon>Emydidae</taxon>
        <taxon>Terrapene</taxon>
    </lineage>
</organism>
<sequence length="104" mass="11310">MTMKGKDGNPAYSIYGRPRDLMPFLTPGPGQSVPFSHAVYSQAMWVWLDLCVCVCVCVCDLMSVMENISTGLLLPVHAPGLCTIQVCLSRVIELPRAAQRILGA</sequence>
<dbReference type="Proteomes" id="UP000472274">
    <property type="component" value="Unplaced"/>
</dbReference>
<dbReference type="GeneTree" id="ENSGT00990000213147"/>
<keyword evidence="2" id="KW-1185">Reference proteome</keyword>
<reference evidence="1" key="1">
    <citation type="submission" date="2025-05" db="UniProtKB">
        <authorList>
            <consortium name="Ensembl"/>
        </authorList>
    </citation>
    <scope>IDENTIFICATION</scope>
</reference>
<evidence type="ECO:0000313" key="1">
    <source>
        <dbReference type="Ensembl" id="ENSTMTP00000022446.1"/>
    </source>
</evidence>
<dbReference type="AlphaFoldDB" id="A0A674JKW8"/>
<protein>
    <submittedName>
        <fullName evidence="1">Uncharacterized protein</fullName>
    </submittedName>
</protein>
<proteinExistence type="predicted"/>